<sequence>MRPTVGCLLLSLMMSVGQTLKCPRVCVCDNTKLTVKCIGNNLTHIPPTIDEIIVKLDLKKNNFGELPKNAFKHTPYLTQLSLQGCSVQAVREGAFRGLSRLLQLDLTNNNIDILYQESFDGLSSLKQLYLDRNRIEEIHPGAFAALNSLNLLSLTYNQLVYLPNMAFQGMMNIQMLHLSHNSLNNLATEAFAGLLALTHLNLDHNELQYFPTKTMTRLIEVTHLDMSYNPMTYLVEESVVMPKLTHLSLKHNALQDLSESTISLSPVISHLDLSFNQLSYIQALAASTHLTSLNLTGNPIRCTCLLRDLKLWALKSGIRLFGVCAWPPHLSDEPLENVQEQDLRCRPQDEWTSDVIEEGTKEEEEGVQEKTVSTAKSKKTRKCPKDCLCEYAAQHATCENRGHTKVPSGFPRKTLLLDMRGNHFHYLPSKSFPGIPEVVSLHLDSCKIHEIEGGAFQGMKNLIYLYLSDNQLSSLDAKVFEGAHEIMYLHLEDNKLTHFPSSATLTHIPKLLELHLERNLIAKLEPSGLLSPVLQLTGLYLNNNSIATIVPKALDPAPKLDVLHLEDNVLTDVPSDALDHAPLLTELHLSGNLIRWIGPRAFRVVAESLKNLLIDRMGLQKMSVRSLAGFGPRLLSLSLEDNLLEELPDLSPLAGLQNLSLNKNPLMCDCKLLPFYRWLEKMSLRVEAVCFYPSELRGQSVMESAIYKNCSIENAHSFNETSIPTKAHEPNIPNPTQPTEPSYAKLKLAKTKIAATPKKTKSKEFKPERALKMTRPNKKKRRRPKMKLPMI</sequence>
<dbReference type="ZFIN" id="ZDB-GENE-121205-4">
    <property type="gene designation" value="chadla"/>
</dbReference>
<keyword evidence="6" id="KW-0677">Repeat</keyword>
<keyword evidence="13" id="KW-0391">Immunity</keyword>
<keyword evidence="4" id="KW-0433">Leucine-rich repeat</keyword>
<dbReference type="InterPro" id="IPR000483">
    <property type="entry name" value="Cys-rich_flank_reg_C"/>
</dbReference>
<dbReference type="SMR" id="E7EXH9"/>
<dbReference type="PANTHER" id="PTHR24369:SF210">
    <property type="entry name" value="CHAOPTIN-RELATED"/>
    <property type="match status" value="1"/>
</dbReference>
<dbReference type="SMART" id="SM00369">
    <property type="entry name" value="LRR_TYP"/>
    <property type="match status" value="15"/>
</dbReference>
<dbReference type="Ensembl" id="ENSDART00000154724.2">
    <property type="protein sequence ID" value="ENSDARP00000129006.1"/>
    <property type="gene ID" value="ENSDARG00000055160.6"/>
</dbReference>
<keyword evidence="2" id="KW-0964">Secreted</keyword>
<dbReference type="InterPro" id="IPR017241">
    <property type="entry name" value="Toll-like_receptor"/>
</dbReference>
<comment type="similarity">
    <text evidence="13">Belongs to the Toll-like receptor family.</text>
</comment>
<accession>E7EXH9</accession>
<dbReference type="PANTHER" id="PTHR24369">
    <property type="entry name" value="ANTIGEN BSP, PUTATIVE-RELATED"/>
    <property type="match status" value="1"/>
</dbReference>
<comment type="function">
    <text evidence="9">Potential negative modulator of chondrocyte differentiation. Inhibits collagen fibrillogenesis in vitro. May influence chondrocyte's differentiation by acting on its cellular collagenous microenvironment.</text>
</comment>
<proteinExistence type="inferred from homology"/>
<evidence type="ECO:0000256" key="2">
    <source>
        <dbReference type="ARBA" id="ARBA00022525"/>
    </source>
</evidence>
<keyword evidence="5 15" id="KW-0732">Signal</keyword>
<dbReference type="GO" id="GO:0005886">
    <property type="term" value="C:plasma membrane"/>
    <property type="evidence" value="ECO:0000318"/>
    <property type="project" value="GO_Central"/>
</dbReference>
<evidence type="ECO:0000313" key="20">
    <source>
        <dbReference type="RefSeq" id="XP_017210255.1"/>
    </source>
</evidence>
<evidence type="ECO:0000313" key="22">
    <source>
        <dbReference type="ZFIN" id="ZDB-GENE-121205-4"/>
    </source>
</evidence>
<dbReference type="FunFam" id="3.80.10.10:FF:000059">
    <property type="entry name" value="Chondroadherin like"/>
    <property type="match status" value="1"/>
</dbReference>
<keyword evidence="7" id="KW-1015">Disulfide bond</keyword>
<comment type="subcellular location">
    <subcellularLocation>
        <location evidence="1">Secreted</location>
        <location evidence="1">Extracellular space</location>
        <location evidence="1">Extracellular matrix</location>
    </subcellularLocation>
</comment>
<dbReference type="GO" id="GO:0006954">
    <property type="term" value="P:inflammatory response"/>
    <property type="evidence" value="ECO:0007669"/>
    <property type="project" value="UniProtKB-UniRule"/>
</dbReference>
<feature type="region of interest" description="Disordered" evidence="14">
    <location>
        <begin position="755"/>
        <end position="791"/>
    </location>
</feature>
<evidence type="ECO:0000313" key="19">
    <source>
        <dbReference type="Proteomes" id="UP000000437"/>
    </source>
</evidence>
<evidence type="ECO:0000256" key="1">
    <source>
        <dbReference type="ARBA" id="ARBA00004498"/>
    </source>
</evidence>
<organism evidence="18">
    <name type="scientific">Danio rerio</name>
    <name type="common">Zebrafish</name>
    <name type="synonym">Brachydanio rerio</name>
    <dbReference type="NCBI Taxonomy" id="7955"/>
    <lineage>
        <taxon>Eukaryota</taxon>
        <taxon>Metazoa</taxon>
        <taxon>Chordata</taxon>
        <taxon>Craniata</taxon>
        <taxon>Vertebrata</taxon>
        <taxon>Euteleostomi</taxon>
        <taxon>Actinopterygii</taxon>
        <taxon>Neopterygii</taxon>
        <taxon>Teleostei</taxon>
        <taxon>Ostariophysi</taxon>
        <taxon>Cypriniformes</taxon>
        <taxon>Danionidae</taxon>
        <taxon>Danioninae</taxon>
        <taxon>Danio</taxon>
    </lineage>
</organism>
<dbReference type="Gene3D" id="3.80.10.10">
    <property type="entry name" value="Ribonuclease Inhibitor"/>
    <property type="match status" value="3"/>
</dbReference>
<dbReference type="InterPro" id="IPR001611">
    <property type="entry name" value="Leu-rich_rpt"/>
</dbReference>
<feature type="domain" description="LRRCT" evidence="17">
    <location>
        <begin position="298"/>
        <end position="346"/>
    </location>
</feature>
<dbReference type="FunFam" id="3.80.10.10:FF:000311">
    <property type="entry name" value="Chondroadherin-like a"/>
    <property type="match status" value="1"/>
</dbReference>
<dbReference type="InterPro" id="IPR003591">
    <property type="entry name" value="Leu-rich_rpt_typical-subtyp"/>
</dbReference>
<feature type="compositionally biased region" description="Basic residues" evidence="14">
    <location>
        <begin position="775"/>
        <end position="791"/>
    </location>
</feature>
<evidence type="ECO:0000313" key="21">
    <source>
        <dbReference type="RefSeq" id="XP_068075058.1"/>
    </source>
</evidence>
<evidence type="ECO:0000313" key="18">
    <source>
        <dbReference type="Ensembl" id="ENSDARP00000129006"/>
    </source>
</evidence>
<evidence type="ECO:0000256" key="13">
    <source>
        <dbReference type="PIRNR" id="PIRNR037595"/>
    </source>
</evidence>
<evidence type="ECO:0000256" key="9">
    <source>
        <dbReference type="ARBA" id="ARBA00053126"/>
    </source>
</evidence>
<dbReference type="OMA" id="DWAVRNW"/>
<protein>
    <recommendedName>
        <fullName evidence="12">Chondroadherin-like protein</fullName>
    </recommendedName>
</protein>
<evidence type="ECO:0000259" key="17">
    <source>
        <dbReference type="SMART" id="SM00082"/>
    </source>
</evidence>
<comment type="subunit">
    <text evidence="11">Associates with collagen and binds to collagen fibrils.</text>
</comment>
<evidence type="ECO:0000256" key="14">
    <source>
        <dbReference type="SAM" id="MobiDB-lite"/>
    </source>
</evidence>
<dbReference type="PIRSF" id="PIRSF037595">
    <property type="entry name" value="Toll-like_receptor"/>
    <property type="match status" value="1"/>
</dbReference>
<dbReference type="GO" id="GO:0038023">
    <property type="term" value="F:signaling receptor activity"/>
    <property type="evidence" value="ECO:0000318"/>
    <property type="project" value="GO_Central"/>
</dbReference>
<feature type="domain" description="LRRCT" evidence="17">
    <location>
        <begin position="664"/>
        <end position="711"/>
    </location>
</feature>
<feature type="compositionally biased region" description="Basic and acidic residues" evidence="14">
    <location>
        <begin position="762"/>
        <end position="771"/>
    </location>
</feature>
<keyword evidence="13" id="KW-0395">Inflammatory response</keyword>
<dbReference type="Proteomes" id="UP000000437">
    <property type="component" value="Chromosome 3"/>
</dbReference>
<dbReference type="STRING" id="7955.ENSDARP00000129006"/>
<keyword evidence="19" id="KW-1185">Reference proteome</keyword>
<evidence type="ECO:0000256" key="12">
    <source>
        <dbReference type="ARBA" id="ARBA00071892"/>
    </source>
</evidence>
<dbReference type="SMART" id="SM00013">
    <property type="entry name" value="LRRNT"/>
    <property type="match status" value="2"/>
</dbReference>
<dbReference type="InterPro" id="IPR050541">
    <property type="entry name" value="LRR_TM_domain-containing"/>
</dbReference>
<evidence type="ECO:0000256" key="3">
    <source>
        <dbReference type="ARBA" id="ARBA00022530"/>
    </source>
</evidence>
<reference evidence="18" key="2">
    <citation type="submission" date="2014-03" db="UniProtKB">
        <authorList>
            <consortium name="Ensembl"/>
        </authorList>
    </citation>
    <scope>IDENTIFICATION</scope>
    <source>
        <strain evidence="18">Tuebingen</strain>
    </source>
</reference>
<dbReference type="HOGENOM" id="CLU_022061_0_0_1"/>
<dbReference type="EMBL" id="BX470254">
    <property type="status" value="NOT_ANNOTATED_CDS"/>
    <property type="molecule type" value="Genomic_DNA"/>
</dbReference>
<evidence type="ECO:0000256" key="5">
    <source>
        <dbReference type="ARBA" id="ARBA00022729"/>
    </source>
</evidence>
<dbReference type="SMART" id="SM00082">
    <property type="entry name" value="LRRCT"/>
    <property type="match status" value="2"/>
</dbReference>
<accession>A0A8M6YXN0</accession>
<reference evidence="20 21" key="3">
    <citation type="submission" date="2025-04" db="UniProtKB">
        <authorList>
            <consortium name="RefSeq"/>
        </authorList>
    </citation>
    <scope>IDENTIFICATION</scope>
    <source>
        <strain evidence="20 21">Tuebingen</strain>
    </source>
</reference>
<feature type="signal peptide" evidence="15">
    <location>
        <begin position="1"/>
        <end position="19"/>
    </location>
</feature>
<feature type="domain" description="LRRNT" evidence="16">
    <location>
        <begin position="21"/>
        <end position="55"/>
    </location>
</feature>
<evidence type="ECO:0000256" key="4">
    <source>
        <dbReference type="ARBA" id="ARBA00022614"/>
    </source>
</evidence>
<evidence type="ECO:0000256" key="6">
    <source>
        <dbReference type="ARBA" id="ARBA00022737"/>
    </source>
</evidence>
<feature type="chain" id="PRO_5044730100" description="Chondroadherin-like protein" evidence="15">
    <location>
        <begin position="20"/>
        <end position="791"/>
    </location>
</feature>
<dbReference type="KEGG" id="dre:565474"/>
<keyword evidence="13" id="KW-0399">Innate immunity</keyword>
<dbReference type="PhylomeDB" id="E7EXH9"/>
<dbReference type="GeneID" id="565474"/>
<dbReference type="GO" id="GO:0002224">
    <property type="term" value="P:toll-like receptor signaling pathway"/>
    <property type="evidence" value="ECO:0007669"/>
    <property type="project" value="InterPro"/>
</dbReference>
<dbReference type="GO" id="GO:0004888">
    <property type="term" value="F:transmembrane signaling receptor activity"/>
    <property type="evidence" value="ECO:0007669"/>
    <property type="project" value="InterPro"/>
</dbReference>
<dbReference type="OrthoDB" id="643377at2759"/>
<dbReference type="PROSITE" id="PS51450">
    <property type="entry name" value="LRR"/>
    <property type="match status" value="3"/>
</dbReference>
<name>E7EXH9_DANRE</name>
<dbReference type="GeneTree" id="ENSGT00940000161095"/>
<evidence type="ECO:0000256" key="10">
    <source>
        <dbReference type="ARBA" id="ARBA00061422"/>
    </source>
</evidence>
<feature type="domain" description="LRRNT" evidence="16">
    <location>
        <begin position="382"/>
        <end position="416"/>
    </location>
</feature>
<evidence type="ECO:0000259" key="16">
    <source>
        <dbReference type="SMART" id="SM00013"/>
    </source>
</evidence>
<dbReference type="Pfam" id="PF01463">
    <property type="entry name" value="LRRCT"/>
    <property type="match status" value="2"/>
</dbReference>
<dbReference type="RefSeq" id="XP_068075058.1">
    <property type="nucleotide sequence ID" value="XM_068218957.1"/>
</dbReference>
<dbReference type="AlphaFoldDB" id="E7EXH9"/>
<dbReference type="ExpressionAtlas" id="E7EXH9">
    <property type="expression patterns" value="baseline"/>
</dbReference>
<keyword evidence="3" id="KW-0272">Extracellular matrix</keyword>
<dbReference type="PaxDb" id="7955-ENSDARP00000129006"/>
<dbReference type="GO" id="GO:0045087">
    <property type="term" value="P:innate immune response"/>
    <property type="evidence" value="ECO:0007669"/>
    <property type="project" value="UniProtKB-UniRule"/>
</dbReference>
<dbReference type="Pfam" id="PF13855">
    <property type="entry name" value="LRR_8"/>
    <property type="match status" value="5"/>
</dbReference>
<dbReference type="FunFam" id="3.80.10.10:FF:000368">
    <property type="entry name" value="Chondroadherin like"/>
    <property type="match status" value="1"/>
</dbReference>
<dbReference type="InterPro" id="IPR000372">
    <property type="entry name" value="LRRNT"/>
</dbReference>
<evidence type="ECO:0000256" key="8">
    <source>
        <dbReference type="ARBA" id="ARBA00023180"/>
    </source>
</evidence>
<reference evidence="18 19" key="1">
    <citation type="journal article" date="2013" name="Nature">
        <title>The zebrafish reference genome sequence and its relationship to the human genome.</title>
        <authorList>
            <consortium name="Genome Reference Consortium Zebrafish"/>
            <person name="Howe K."/>
            <person name="Clark M.D."/>
            <person name="Torroja C.F."/>
            <person name="Torrance J."/>
            <person name="Berthelot C."/>
            <person name="Muffato M."/>
            <person name="Collins J.E."/>
            <person name="Humphray S."/>
            <person name="McLaren K."/>
            <person name="Matthews L."/>
            <person name="McLaren S."/>
            <person name="Sealy I."/>
            <person name="Caccamo M."/>
            <person name="Churcher C."/>
            <person name="Scott C."/>
            <person name="Barrett J.C."/>
            <person name="Koch R."/>
            <person name="Rauch G.J."/>
            <person name="White S."/>
            <person name="Chow W."/>
            <person name="Kilian B."/>
            <person name="Quintais L.T."/>
            <person name="Guerra-Assuncao J.A."/>
            <person name="Zhou Y."/>
            <person name="Gu Y."/>
            <person name="Yen J."/>
            <person name="Vogel J.H."/>
            <person name="Eyre T."/>
            <person name="Redmond S."/>
            <person name="Banerjee R."/>
            <person name="Chi J."/>
            <person name="Fu B."/>
            <person name="Langley E."/>
            <person name="Maguire S.F."/>
            <person name="Laird G.K."/>
            <person name="Lloyd D."/>
            <person name="Kenyon E."/>
            <person name="Donaldson S."/>
            <person name="Sehra H."/>
            <person name="Almeida-King J."/>
            <person name="Loveland J."/>
            <person name="Trevanion S."/>
            <person name="Jones M."/>
            <person name="Quail M."/>
            <person name="Willey D."/>
            <person name="Hunt A."/>
            <person name="Burton J."/>
            <person name="Sims S."/>
            <person name="McLay K."/>
            <person name="Plumb B."/>
            <person name="Davis J."/>
            <person name="Clee C."/>
            <person name="Oliver K."/>
            <person name="Clark R."/>
            <person name="Riddle C."/>
            <person name="Elliot D."/>
            <person name="Eliott D."/>
            <person name="Threadgold G."/>
            <person name="Harden G."/>
            <person name="Ware D."/>
            <person name="Begum S."/>
            <person name="Mortimore B."/>
            <person name="Mortimer B."/>
            <person name="Kerry G."/>
            <person name="Heath P."/>
            <person name="Phillimore B."/>
            <person name="Tracey A."/>
            <person name="Corby N."/>
            <person name="Dunn M."/>
            <person name="Johnson C."/>
            <person name="Wood J."/>
            <person name="Clark S."/>
            <person name="Pelan S."/>
            <person name="Griffiths G."/>
            <person name="Smith M."/>
            <person name="Glithero R."/>
            <person name="Howden P."/>
            <person name="Barker N."/>
            <person name="Lloyd C."/>
            <person name="Stevens C."/>
            <person name="Harley J."/>
            <person name="Holt K."/>
            <person name="Panagiotidis G."/>
            <person name="Lovell J."/>
            <person name="Beasley H."/>
            <person name="Henderson C."/>
            <person name="Gordon D."/>
            <person name="Auger K."/>
            <person name="Wright D."/>
            <person name="Collins J."/>
            <person name="Raisen C."/>
            <person name="Dyer L."/>
            <person name="Leung K."/>
            <person name="Robertson L."/>
            <person name="Ambridge K."/>
            <person name="Leongamornlert D."/>
            <person name="McGuire S."/>
            <person name="Gilderthorp R."/>
            <person name="Griffiths C."/>
            <person name="Manthravadi D."/>
            <person name="Nichol S."/>
            <person name="Barker G."/>
            <person name="Whitehead S."/>
            <person name="Kay M."/>
            <person name="Brown J."/>
            <person name="Murnane C."/>
            <person name="Gray E."/>
            <person name="Humphries M."/>
            <person name="Sycamore N."/>
            <person name="Barker D."/>
            <person name="Saunders D."/>
            <person name="Wallis J."/>
            <person name="Babbage A."/>
            <person name="Hammond S."/>
            <person name="Mashreghi-Mohammadi M."/>
            <person name="Barr L."/>
            <person name="Martin S."/>
            <person name="Wray P."/>
            <person name="Ellington A."/>
            <person name="Matthews N."/>
            <person name="Ellwood M."/>
            <person name="Woodmansey R."/>
            <person name="Clark G."/>
            <person name="Cooper J."/>
            <person name="Cooper J."/>
            <person name="Tromans A."/>
            <person name="Grafham D."/>
            <person name="Skuce C."/>
            <person name="Pandian R."/>
            <person name="Andrews R."/>
            <person name="Harrison E."/>
            <person name="Kimberley A."/>
            <person name="Garnett J."/>
            <person name="Fosker N."/>
            <person name="Hall R."/>
            <person name="Garner P."/>
            <person name="Kelly D."/>
            <person name="Bird C."/>
            <person name="Palmer S."/>
            <person name="Gehring I."/>
            <person name="Berger A."/>
            <person name="Dooley C.M."/>
            <person name="Ersan-Urun Z."/>
            <person name="Eser C."/>
            <person name="Geiger H."/>
            <person name="Geisler M."/>
            <person name="Karotki L."/>
            <person name="Kirn A."/>
            <person name="Konantz J."/>
            <person name="Konantz M."/>
            <person name="Oberlander M."/>
            <person name="Rudolph-Geiger S."/>
            <person name="Teucke M."/>
            <person name="Lanz C."/>
            <person name="Raddatz G."/>
            <person name="Osoegawa K."/>
            <person name="Zhu B."/>
            <person name="Rapp A."/>
            <person name="Widaa S."/>
            <person name="Langford C."/>
            <person name="Yang F."/>
            <person name="Schuster S.C."/>
            <person name="Carter N.P."/>
            <person name="Harrow J."/>
            <person name="Ning Z."/>
            <person name="Herrero J."/>
            <person name="Searle S.M."/>
            <person name="Enright A."/>
            <person name="Geisler R."/>
            <person name="Plasterk R.H."/>
            <person name="Lee C."/>
            <person name="Westerfield M."/>
            <person name="de Jong P.J."/>
            <person name="Zon L.I."/>
            <person name="Postlethwait J.H."/>
            <person name="Nusslein-Volhard C."/>
            <person name="Hubbard T.J."/>
            <person name="Roest Crollius H."/>
            <person name="Rogers J."/>
            <person name="Stemple D.L."/>
        </authorList>
    </citation>
    <scope>NUCLEOTIDE SEQUENCE [LARGE SCALE GENOMIC DNA]</scope>
    <source>
        <strain evidence="18 19">Tuebingen</strain>
    </source>
</reference>
<dbReference type="eggNOG" id="KOG0619">
    <property type="taxonomic scope" value="Eukaryota"/>
</dbReference>
<dbReference type="Bgee" id="ENSDARG00000055160">
    <property type="expression patterns" value="Expressed in embryo and 5 other cell types or tissues"/>
</dbReference>
<evidence type="ECO:0000256" key="11">
    <source>
        <dbReference type="ARBA" id="ARBA00064652"/>
    </source>
</evidence>
<dbReference type="CTD" id="565474"/>
<dbReference type="SUPFAM" id="SSF52058">
    <property type="entry name" value="L domain-like"/>
    <property type="match status" value="2"/>
</dbReference>
<evidence type="ECO:0000256" key="15">
    <source>
        <dbReference type="SAM" id="SignalP"/>
    </source>
</evidence>
<keyword evidence="8" id="KW-0325">Glycoprotein</keyword>
<gene>
    <name evidence="18 20 21 22" type="primary">chadla</name>
</gene>
<comment type="similarity">
    <text evidence="10">Belongs to the small leucine-rich proteoglycan (SLRP) family. SLRP class IV subfamily.</text>
</comment>
<dbReference type="RefSeq" id="XP_017210255.1">
    <property type="nucleotide sequence ID" value="XM_017354766.3"/>
</dbReference>
<dbReference type="AGR" id="ZFIN:ZDB-GENE-121205-4"/>
<keyword evidence="13" id="KW-0675">Receptor</keyword>
<dbReference type="InterPro" id="IPR032675">
    <property type="entry name" value="LRR_dom_sf"/>
</dbReference>
<evidence type="ECO:0000256" key="7">
    <source>
        <dbReference type="ARBA" id="ARBA00023157"/>
    </source>
</evidence>